<dbReference type="Gene3D" id="3.30.450.40">
    <property type="match status" value="1"/>
</dbReference>
<dbReference type="Proteomes" id="UP000179769">
    <property type="component" value="Unassembled WGS sequence"/>
</dbReference>
<dbReference type="AlphaFoldDB" id="A0A1S1PMR4"/>
<dbReference type="Gene3D" id="3.20.20.450">
    <property type="entry name" value="EAL domain"/>
    <property type="match status" value="1"/>
</dbReference>
<evidence type="ECO:0000313" key="2">
    <source>
        <dbReference type="EMBL" id="OHV22970.1"/>
    </source>
</evidence>
<dbReference type="InterPro" id="IPR001633">
    <property type="entry name" value="EAL_dom"/>
</dbReference>
<sequence length="422" mass="45592">MGTRMASKGSCLGPRINVSEPGSILPDLVAVLRRRLRMDVGWLGRFVDDLLVLEVLCGDAGRFGLSPYSTVRRPGSLWGAVERGDLPSLVPDTRADPRAAELAGARELGVRAFAAAMLTDSEGEPIGMIGCMGSEPIPALPQHDGGFLRLLARFLTDFVIDVRDLWDRQSRTWREIRAALDGAALRTTFQPVVDLHAGRRGRVVAVEALTTFPVLDSSPEDVFKKATTVGLGPELELAALGRAVQSLPDIPPGITLAINLSAAALADDAVELILSTGSPERLAVEITEHEYMVDSDNLARAFDTLRGHGTHIAVDDVGTGYAGLEQLLRLRPDIIKIDRFITHGIDRDPARRAVAAGLTTVAAAIDAKIVAEGVESHSEVEALRDAHIRYAQGYLLGRPTPDIHDACSRRPRCQQRERPRNG</sequence>
<comment type="caution">
    <text evidence="2">The sequence shown here is derived from an EMBL/GenBank/DDBJ whole genome shotgun (WGS) entry which is preliminary data.</text>
</comment>
<evidence type="ECO:0000259" key="1">
    <source>
        <dbReference type="PROSITE" id="PS50883"/>
    </source>
</evidence>
<gene>
    <name evidence="2" type="ORF">BBK14_24810</name>
</gene>
<dbReference type="InterPro" id="IPR029016">
    <property type="entry name" value="GAF-like_dom_sf"/>
</dbReference>
<dbReference type="EMBL" id="MAXA01000242">
    <property type="protein sequence ID" value="OHV22970.1"/>
    <property type="molecule type" value="Genomic_DNA"/>
</dbReference>
<dbReference type="Pfam" id="PF00563">
    <property type="entry name" value="EAL"/>
    <property type="match status" value="1"/>
</dbReference>
<dbReference type="SUPFAM" id="SSF141868">
    <property type="entry name" value="EAL domain-like"/>
    <property type="match status" value="1"/>
</dbReference>
<keyword evidence="3" id="KW-1185">Reference proteome</keyword>
<dbReference type="GO" id="GO:0071111">
    <property type="term" value="F:cyclic-guanylate-specific phosphodiesterase activity"/>
    <property type="evidence" value="ECO:0007669"/>
    <property type="project" value="InterPro"/>
</dbReference>
<dbReference type="SMART" id="SM00052">
    <property type="entry name" value="EAL"/>
    <property type="match status" value="1"/>
</dbReference>
<proteinExistence type="predicted"/>
<dbReference type="RefSeq" id="WP_071065938.1">
    <property type="nucleotide sequence ID" value="NZ_MAXA01000242.1"/>
</dbReference>
<name>A0A1S1PMR4_9ACTN</name>
<dbReference type="InterPro" id="IPR035919">
    <property type="entry name" value="EAL_sf"/>
</dbReference>
<dbReference type="CDD" id="cd01948">
    <property type="entry name" value="EAL"/>
    <property type="match status" value="1"/>
</dbReference>
<feature type="domain" description="EAL" evidence="1">
    <location>
        <begin position="169"/>
        <end position="413"/>
    </location>
</feature>
<dbReference type="InterPro" id="IPR050706">
    <property type="entry name" value="Cyclic-di-GMP_PDE-like"/>
</dbReference>
<dbReference type="OrthoDB" id="23692at2"/>
<reference evidence="3" key="1">
    <citation type="submission" date="2016-07" db="EMBL/GenBank/DDBJ databases">
        <title>Frankia sp. NRRL B-16219 Genome sequencing.</title>
        <authorList>
            <person name="Ghodhbane-Gtari F."/>
            <person name="Swanson E."/>
            <person name="Gueddou A."/>
            <person name="Louati M."/>
            <person name="Nouioui I."/>
            <person name="Hezbri K."/>
            <person name="Abebe-Akele F."/>
            <person name="Simpson S."/>
            <person name="Morris K."/>
            <person name="Thomas K."/>
            <person name="Gtari M."/>
            <person name="Tisa L.S."/>
        </authorList>
    </citation>
    <scope>NUCLEOTIDE SEQUENCE [LARGE SCALE GENOMIC DNA]</scope>
    <source>
        <strain evidence="3">NRRL B-16219</strain>
    </source>
</reference>
<protein>
    <submittedName>
        <fullName evidence="2">Diguanylate phosphodiesterase</fullName>
    </submittedName>
</protein>
<organism evidence="2 3">
    <name type="scientific">Parafrankia soli</name>
    <dbReference type="NCBI Taxonomy" id="2599596"/>
    <lineage>
        <taxon>Bacteria</taxon>
        <taxon>Bacillati</taxon>
        <taxon>Actinomycetota</taxon>
        <taxon>Actinomycetes</taxon>
        <taxon>Frankiales</taxon>
        <taxon>Frankiaceae</taxon>
        <taxon>Parafrankia</taxon>
    </lineage>
</organism>
<dbReference type="SUPFAM" id="SSF55781">
    <property type="entry name" value="GAF domain-like"/>
    <property type="match status" value="1"/>
</dbReference>
<evidence type="ECO:0000313" key="3">
    <source>
        <dbReference type="Proteomes" id="UP000179769"/>
    </source>
</evidence>
<accession>A0A1S1PMR4</accession>
<dbReference type="PROSITE" id="PS50883">
    <property type="entry name" value="EAL"/>
    <property type="match status" value="1"/>
</dbReference>
<dbReference type="PANTHER" id="PTHR33121">
    <property type="entry name" value="CYCLIC DI-GMP PHOSPHODIESTERASE PDEF"/>
    <property type="match status" value="1"/>
</dbReference>
<dbReference type="PANTHER" id="PTHR33121:SF70">
    <property type="entry name" value="SIGNALING PROTEIN YKOW"/>
    <property type="match status" value="1"/>
</dbReference>